<accession>A0ABV6JKJ3</accession>
<comment type="caution">
    <text evidence="3">The sequence shown here is derived from an EMBL/GenBank/DDBJ whole genome shotgun (WGS) entry which is preliminary data.</text>
</comment>
<name>A0ABV6JKJ3_9BACL</name>
<dbReference type="Proteomes" id="UP001589818">
    <property type="component" value="Unassembled WGS sequence"/>
</dbReference>
<reference evidence="3 4" key="1">
    <citation type="submission" date="2024-09" db="EMBL/GenBank/DDBJ databases">
        <authorList>
            <person name="Sun Q."/>
            <person name="Mori K."/>
        </authorList>
    </citation>
    <scope>NUCLEOTIDE SEQUENCE [LARGE SCALE GENOMIC DNA]</scope>
    <source>
        <strain evidence="3 4">CCM 4839</strain>
    </source>
</reference>
<proteinExistence type="predicted"/>
<dbReference type="InterPro" id="IPR029070">
    <property type="entry name" value="Chitinase_insertion_sf"/>
</dbReference>
<gene>
    <name evidence="3" type="ORF">ACFFJ8_34490</name>
</gene>
<protein>
    <submittedName>
        <fullName evidence="3">Glycosyl hydrolase family 18 protein</fullName>
    </submittedName>
</protein>
<keyword evidence="1" id="KW-1133">Transmembrane helix</keyword>
<dbReference type="InterPro" id="IPR001223">
    <property type="entry name" value="Glyco_hydro18_cat"/>
</dbReference>
<keyword evidence="3" id="KW-0378">Hydrolase</keyword>
<organism evidence="3 4">
    <name type="scientific">Paenibacillus mendelii</name>
    <dbReference type="NCBI Taxonomy" id="206163"/>
    <lineage>
        <taxon>Bacteria</taxon>
        <taxon>Bacillati</taxon>
        <taxon>Bacillota</taxon>
        <taxon>Bacilli</taxon>
        <taxon>Bacillales</taxon>
        <taxon>Paenibacillaceae</taxon>
        <taxon>Paenibacillus</taxon>
    </lineage>
</organism>
<dbReference type="PANTHER" id="PTHR46066">
    <property type="entry name" value="CHITINASE DOMAIN-CONTAINING PROTEIN 1 FAMILY MEMBER"/>
    <property type="match status" value="1"/>
</dbReference>
<evidence type="ECO:0000313" key="4">
    <source>
        <dbReference type="Proteomes" id="UP001589818"/>
    </source>
</evidence>
<dbReference type="EMBL" id="JBHLVF010000059">
    <property type="protein sequence ID" value="MFC0396450.1"/>
    <property type="molecule type" value="Genomic_DNA"/>
</dbReference>
<dbReference type="Gene3D" id="3.10.50.10">
    <property type="match status" value="1"/>
</dbReference>
<keyword evidence="1" id="KW-0472">Membrane</keyword>
<evidence type="ECO:0000313" key="3">
    <source>
        <dbReference type="EMBL" id="MFC0396450.1"/>
    </source>
</evidence>
<keyword evidence="1" id="KW-0812">Transmembrane</keyword>
<feature type="transmembrane region" description="Helical" evidence="1">
    <location>
        <begin position="6"/>
        <end position="28"/>
    </location>
</feature>
<feature type="domain" description="GH18" evidence="2">
    <location>
        <begin position="133"/>
        <end position="340"/>
    </location>
</feature>
<evidence type="ECO:0000259" key="2">
    <source>
        <dbReference type="Pfam" id="PF00704"/>
    </source>
</evidence>
<dbReference type="GO" id="GO:0016787">
    <property type="term" value="F:hydrolase activity"/>
    <property type="evidence" value="ECO:0007669"/>
    <property type="project" value="UniProtKB-KW"/>
</dbReference>
<dbReference type="InterPro" id="IPR017853">
    <property type="entry name" value="GH"/>
</dbReference>
<dbReference type="SUPFAM" id="SSF51445">
    <property type="entry name" value="(Trans)glycosidases"/>
    <property type="match status" value="1"/>
</dbReference>
<dbReference type="Pfam" id="PF00704">
    <property type="entry name" value="Glyco_hydro_18"/>
    <property type="match status" value="1"/>
</dbReference>
<keyword evidence="4" id="KW-1185">Reference proteome</keyword>
<sequence>MSGLKRPAKVAAAAVIIFIVTLAAYLVMDKKSGKEQGKPAGEAELSAWIVDWQWESGIEDLETLAESLSSLQVFAAYFDHTDSLYLREDFHHMLPQIVKTYNQKGGGDLYLTLVNDRFEEDGSSVQKDTDLITRLMTSEDSRAKHLNEIMVLVDRYGFDGVEIDYEKIGEDDWSSMVAFYGELYQRLREKGKLLRVVLESRAPIERLSLPEGPVYVMMAYNLYGSHGEPGPKADHAFITELAKRLEKIPGEKVIALSAGGFDWPEEGKVTSLTEKQASELAQRSSEKPKRDEASGSLYYRYWDEEQLEHTVWYADEITLAGWMDTARQAGYNKIALWRLGDMGPAALEYLSTR</sequence>
<dbReference type="Gene3D" id="3.20.20.80">
    <property type="entry name" value="Glycosidases"/>
    <property type="match status" value="1"/>
</dbReference>
<dbReference type="PANTHER" id="PTHR46066:SF2">
    <property type="entry name" value="CHITINASE DOMAIN-CONTAINING PROTEIN 1"/>
    <property type="match status" value="1"/>
</dbReference>
<dbReference type="RefSeq" id="WP_256555587.1">
    <property type="nucleotide sequence ID" value="NZ_JANHOF010000017.1"/>
</dbReference>
<evidence type="ECO:0000256" key="1">
    <source>
        <dbReference type="SAM" id="Phobius"/>
    </source>
</evidence>